<gene>
    <name evidence="10" type="ORF">ACFFSA_29540</name>
</gene>
<keyword evidence="8" id="KW-0902">Two-component regulatory system</keyword>
<sequence length="367" mass="39054">MPDLLKRLGERLRAIPPAGVDFAITLAVLIGQTVPFLFTRRMSGPEPWTLAEYWPVLLSSLPLLVRRRFPMTVFVVVAAASAVYSLKDPDIPPQPVPYGWLAGLYTVAELCPGWQRALAILLSLAPGFTVSPATFVRSALTAGAAYVMGRAVVQHREYAALVEERAAERERARIARDMHDILAHGISVMIVQAEAGPYAVRNAPERAERAFRAIADTGREAQGQLRRMLNLLRGADSARAPQPTLGGLPDLVARVSETGPAVRLAVAGTPAALPADAEVAAYRIVQEALTNMVKHAQAATGEVRLDWKDDELMITISDDGRGPAPGGGGHGLVGMRERAAACGGAVTYGAGPTGFEVVVRLPVGEPA</sequence>
<keyword evidence="4" id="KW-0808">Transferase</keyword>
<dbReference type="RefSeq" id="WP_345001480.1">
    <property type="nucleotide sequence ID" value="NZ_BAAAXV010000009.1"/>
</dbReference>
<accession>A0ABV5S6E4</accession>
<organism evidence="10 11">
    <name type="scientific">Nonomuraea helvata</name>
    <dbReference type="NCBI Taxonomy" id="37484"/>
    <lineage>
        <taxon>Bacteria</taxon>
        <taxon>Bacillati</taxon>
        <taxon>Actinomycetota</taxon>
        <taxon>Actinomycetes</taxon>
        <taxon>Streptosporangiales</taxon>
        <taxon>Streptosporangiaceae</taxon>
        <taxon>Nonomuraea</taxon>
    </lineage>
</organism>
<evidence type="ECO:0000313" key="11">
    <source>
        <dbReference type="Proteomes" id="UP001589532"/>
    </source>
</evidence>
<evidence type="ECO:0000313" key="10">
    <source>
        <dbReference type="EMBL" id="MFB9627247.1"/>
    </source>
</evidence>
<evidence type="ECO:0000256" key="7">
    <source>
        <dbReference type="ARBA" id="ARBA00022840"/>
    </source>
</evidence>
<protein>
    <recommendedName>
        <fullName evidence="2">histidine kinase</fullName>
        <ecNumber evidence="2">2.7.13.3</ecNumber>
    </recommendedName>
</protein>
<dbReference type="Pfam" id="PF23539">
    <property type="entry name" value="DUF7134"/>
    <property type="match status" value="1"/>
</dbReference>
<evidence type="ECO:0000256" key="2">
    <source>
        <dbReference type="ARBA" id="ARBA00012438"/>
    </source>
</evidence>
<dbReference type="Proteomes" id="UP001589532">
    <property type="component" value="Unassembled WGS sequence"/>
</dbReference>
<dbReference type="EMBL" id="JBHMBW010000029">
    <property type="protein sequence ID" value="MFB9627247.1"/>
    <property type="molecule type" value="Genomic_DNA"/>
</dbReference>
<keyword evidence="5" id="KW-0547">Nucleotide-binding</keyword>
<dbReference type="Pfam" id="PF07730">
    <property type="entry name" value="HisKA_3"/>
    <property type="match status" value="1"/>
</dbReference>
<keyword evidence="3" id="KW-0597">Phosphoprotein</keyword>
<dbReference type="PANTHER" id="PTHR24421:SF10">
    <property type="entry name" value="NITRATE_NITRITE SENSOR PROTEIN NARQ"/>
    <property type="match status" value="1"/>
</dbReference>
<dbReference type="CDD" id="cd16917">
    <property type="entry name" value="HATPase_UhpB-NarQ-NarX-like"/>
    <property type="match status" value="1"/>
</dbReference>
<dbReference type="PANTHER" id="PTHR24421">
    <property type="entry name" value="NITRATE/NITRITE SENSOR PROTEIN NARX-RELATED"/>
    <property type="match status" value="1"/>
</dbReference>
<keyword evidence="6 10" id="KW-0418">Kinase</keyword>
<name>A0ABV5S6E4_9ACTN</name>
<proteinExistence type="predicted"/>
<dbReference type="InterPro" id="IPR003594">
    <property type="entry name" value="HATPase_dom"/>
</dbReference>
<comment type="caution">
    <text evidence="10">The sequence shown here is derived from an EMBL/GenBank/DDBJ whole genome shotgun (WGS) entry which is preliminary data.</text>
</comment>
<evidence type="ECO:0000256" key="4">
    <source>
        <dbReference type="ARBA" id="ARBA00022679"/>
    </source>
</evidence>
<evidence type="ECO:0000256" key="8">
    <source>
        <dbReference type="ARBA" id="ARBA00023012"/>
    </source>
</evidence>
<dbReference type="InterPro" id="IPR011712">
    <property type="entry name" value="Sig_transdc_His_kin_sub3_dim/P"/>
</dbReference>
<comment type="catalytic activity">
    <reaction evidence="1">
        <text>ATP + protein L-histidine = ADP + protein N-phospho-L-histidine.</text>
        <dbReference type="EC" id="2.7.13.3"/>
    </reaction>
</comment>
<evidence type="ECO:0000256" key="6">
    <source>
        <dbReference type="ARBA" id="ARBA00022777"/>
    </source>
</evidence>
<dbReference type="InterPro" id="IPR050482">
    <property type="entry name" value="Sensor_HK_TwoCompSys"/>
</dbReference>
<dbReference type="InterPro" id="IPR055558">
    <property type="entry name" value="DUF7134"/>
</dbReference>
<evidence type="ECO:0000256" key="1">
    <source>
        <dbReference type="ARBA" id="ARBA00000085"/>
    </source>
</evidence>
<dbReference type="GO" id="GO:0016301">
    <property type="term" value="F:kinase activity"/>
    <property type="evidence" value="ECO:0007669"/>
    <property type="project" value="UniProtKB-KW"/>
</dbReference>
<feature type="domain" description="Histidine kinase/HSP90-like ATPase" evidence="9">
    <location>
        <begin position="276"/>
        <end position="365"/>
    </location>
</feature>
<evidence type="ECO:0000256" key="3">
    <source>
        <dbReference type="ARBA" id="ARBA00022553"/>
    </source>
</evidence>
<dbReference type="Pfam" id="PF02518">
    <property type="entry name" value="HATPase_c"/>
    <property type="match status" value="1"/>
</dbReference>
<dbReference type="Gene3D" id="1.20.5.1930">
    <property type="match status" value="1"/>
</dbReference>
<dbReference type="EC" id="2.7.13.3" evidence="2"/>
<dbReference type="SUPFAM" id="SSF55874">
    <property type="entry name" value="ATPase domain of HSP90 chaperone/DNA topoisomerase II/histidine kinase"/>
    <property type="match status" value="1"/>
</dbReference>
<keyword evidence="7" id="KW-0067">ATP-binding</keyword>
<evidence type="ECO:0000259" key="9">
    <source>
        <dbReference type="SMART" id="SM00387"/>
    </source>
</evidence>
<keyword evidence="11" id="KW-1185">Reference proteome</keyword>
<dbReference type="InterPro" id="IPR036890">
    <property type="entry name" value="HATPase_C_sf"/>
</dbReference>
<dbReference type="SMART" id="SM00387">
    <property type="entry name" value="HATPase_c"/>
    <property type="match status" value="1"/>
</dbReference>
<dbReference type="Gene3D" id="3.30.565.10">
    <property type="entry name" value="Histidine kinase-like ATPase, C-terminal domain"/>
    <property type="match status" value="1"/>
</dbReference>
<evidence type="ECO:0000256" key="5">
    <source>
        <dbReference type="ARBA" id="ARBA00022741"/>
    </source>
</evidence>
<reference evidence="10 11" key="1">
    <citation type="submission" date="2024-09" db="EMBL/GenBank/DDBJ databases">
        <authorList>
            <person name="Sun Q."/>
            <person name="Mori K."/>
        </authorList>
    </citation>
    <scope>NUCLEOTIDE SEQUENCE [LARGE SCALE GENOMIC DNA]</scope>
    <source>
        <strain evidence="10 11">JCM 3143</strain>
    </source>
</reference>